<dbReference type="SUPFAM" id="SSF81324">
    <property type="entry name" value="Voltage-gated potassium channels"/>
    <property type="match status" value="1"/>
</dbReference>
<keyword evidence="4" id="KW-1185">Reference proteome</keyword>
<feature type="transmembrane region" description="Helical" evidence="1">
    <location>
        <begin position="18"/>
        <end position="36"/>
    </location>
</feature>
<keyword evidence="1" id="KW-1133">Transmembrane helix</keyword>
<dbReference type="InterPro" id="IPR013099">
    <property type="entry name" value="K_chnl_dom"/>
</dbReference>
<organism evidence="3 4">
    <name type="scientific">Smittium mucronatum</name>
    <dbReference type="NCBI Taxonomy" id="133383"/>
    <lineage>
        <taxon>Eukaryota</taxon>
        <taxon>Fungi</taxon>
        <taxon>Fungi incertae sedis</taxon>
        <taxon>Zoopagomycota</taxon>
        <taxon>Kickxellomycotina</taxon>
        <taxon>Harpellomycetes</taxon>
        <taxon>Harpellales</taxon>
        <taxon>Legeriomycetaceae</taxon>
        <taxon>Smittium</taxon>
    </lineage>
</organism>
<keyword evidence="1" id="KW-0472">Membrane</keyword>
<evidence type="ECO:0000259" key="2">
    <source>
        <dbReference type="Pfam" id="PF07885"/>
    </source>
</evidence>
<comment type="caution">
    <text evidence="3">The sequence shown here is derived from an EMBL/GenBank/DDBJ whole genome shotgun (WGS) entry which is preliminary data.</text>
</comment>
<reference evidence="3 4" key="1">
    <citation type="journal article" date="2016" name="Mol. Biol. Evol.">
        <title>Genome-Wide Survey of Gut Fungi (Harpellales) Reveals the First Horizontally Transferred Ubiquitin Gene from a Mosquito Host.</title>
        <authorList>
            <person name="Wang Y."/>
            <person name="White M.M."/>
            <person name="Kvist S."/>
            <person name="Moncalvo J.M."/>
        </authorList>
    </citation>
    <scope>NUCLEOTIDE SEQUENCE [LARGE SCALE GENOMIC DNA]</scope>
    <source>
        <strain evidence="3 4">ALG-7-W6</strain>
    </source>
</reference>
<sequence>MATIGFGDFIPKTTFSKIFFGIWFIISLILMGIYLINTKEVVTELLTEKYKKELKKIEKKRKILDEKIMNNHIRLNSEASVKRKLTDYVYEWYYHSMLVPSGLKIKKVPNRVSTYIQTEVGDADALNKRLSRAGFTNKSIEDIQKSSEERTKKMNIRRMNFRMLFATCLNIVFV</sequence>
<keyword evidence="1" id="KW-0812">Transmembrane</keyword>
<dbReference type="EMBL" id="LSSL01006321">
    <property type="protein sequence ID" value="OLY78490.1"/>
    <property type="molecule type" value="Genomic_DNA"/>
</dbReference>
<dbReference type="OrthoDB" id="297496at2759"/>
<dbReference type="AlphaFoldDB" id="A0A1R0GNN7"/>
<evidence type="ECO:0000313" key="4">
    <source>
        <dbReference type="Proteomes" id="UP000187455"/>
    </source>
</evidence>
<protein>
    <recommendedName>
        <fullName evidence="2">Potassium channel domain-containing protein</fullName>
    </recommendedName>
</protein>
<dbReference type="Gene3D" id="1.10.287.70">
    <property type="match status" value="1"/>
</dbReference>
<accession>A0A1R0GNN7</accession>
<feature type="domain" description="Potassium channel" evidence="2">
    <location>
        <begin position="1"/>
        <end position="42"/>
    </location>
</feature>
<dbReference type="Proteomes" id="UP000187455">
    <property type="component" value="Unassembled WGS sequence"/>
</dbReference>
<gene>
    <name evidence="3" type="ORF">AYI68_g7463</name>
</gene>
<name>A0A1R0GNN7_9FUNG</name>
<evidence type="ECO:0000313" key="3">
    <source>
        <dbReference type="EMBL" id="OLY78490.1"/>
    </source>
</evidence>
<evidence type="ECO:0000256" key="1">
    <source>
        <dbReference type="SAM" id="Phobius"/>
    </source>
</evidence>
<dbReference type="Pfam" id="PF07885">
    <property type="entry name" value="Ion_trans_2"/>
    <property type="match status" value="1"/>
</dbReference>
<proteinExistence type="predicted"/>
<dbReference type="STRING" id="133383.A0A1R0GNN7"/>